<dbReference type="SUPFAM" id="SSF54909">
    <property type="entry name" value="Dimeric alpha+beta barrel"/>
    <property type="match status" value="1"/>
</dbReference>
<evidence type="ECO:0000313" key="1">
    <source>
        <dbReference type="EMBL" id="KAI1871085.1"/>
    </source>
</evidence>
<evidence type="ECO:0008006" key="3">
    <source>
        <dbReference type="Google" id="ProtNLM"/>
    </source>
</evidence>
<gene>
    <name evidence="1" type="ORF">JX265_006125</name>
</gene>
<dbReference type="EMBL" id="JAFIMR010000013">
    <property type="protein sequence ID" value="KAI1871085.1"/>
    <property type="molecule type" value="Genomic_DNA"/>
</dbReference>
<comment type="caution">
    <text evidence="1">The sequence shown here is derived from an EMBL/GenBank/DDBJ whole genome shotgun (WGS) entry which is preliminary data.</text>
</comment>
<accession>A0A9P9WMN5</accession>
<dbReference type="InterPro" id="IPR011008">
    <property type="entry name" value="Dimeric_a/b-barrel"/>
</dbReference>
<protein>
    <recommendedName>
        <fullName evidence="3">DUF1330 domain-containing protein</fullName>
    </recommendedName>
</protein>
<dbReference type="Gene3D" id="3.30.70.100">
    <property type="match status" value="1"/>
</dbReference>
<dbReference type="PANTHER" id="PTHR40257">
    <property type="match status" value="1"/>
</dbReference>
<organism evidence="1 2">
    <name type="scientific">Neoarthrinium moseri</name>
    <dbReference type="NCBI Taxonomy" id="1658444"/>
    <lineage>
        <taxon>Eukaryota</taxon>
        <taxon>Fungi</taxon>
        <taxon>Dikarya</taxon>
        <taxon>Ascomycota</taxon>
        <taxon>Pezizomycotina</taxon>
        <taxon>Sordariomycetes</taxon>
        <taxon>Xylariomycetidae</taxon>
        <taxon>Amphisphaeriales</taxon>
        <taxon>Apiosporaceae</taxon>
        <taxon>Neoarthrinium</taxon>
    </lineage>
</organism>
<name>A0A9P9WMN5_9PEZI</name>
<dbReference type="Proteomes" id="UP000829685">
    <property type="component" value="Unassembled WGS sequence"/>
</dbReference>
<evidence type="ECO:0000313" key="2">
    <source>
        <dbReference type="Proteomes" id="UP000829685"/>
    </source>
</evidence>
<proteinExistence type="predicted"/>
<dbReference type="AlphaFoldDB" id="A0A9P9WMN5"/>
<keyword evidence="2" id="KW-1185">Reference proteome</keyword>
<sequence length="267" mass="29211">MVVCNLHIVSLKQSISVPAFLAGLRKHDVKPIVQAQVLRWMILPTQLSAGYLLSRNIQWHLLLGLNASDSIPSSLQQHVEAAWTASCGVSARVLSDYAKHNAALLNPSPGSVKPAQLPAVSDTSNSQNLEFSPELENWIAKLAPPLRNHPVSMLNLLAFNEGKKDQYIKYGTEFSSRVGARHGGNVKIAARVVGGEDQQAQHDGWDEVAFVHYPTVKHFAAMSASPEYQEVNRKYRLGALKDTFILCVAEIDDDGQLMGGRGIKGKL</sequence>
<dbReference type="PANTHER" id="PTHR40257:SF1">
    <property type="entry name" value="DUF1330 DOMAIN-CONTAINING PROTEIN"/>
    <property type="match status" value="1"/>
</dbReference>
<reference evidence="1" key="1">
    <citation type="submission" date="2021-03" db="EMBL/GenBank/DDBJ databases">
        <title>Revisited historic fungal species revealed as producer of novel bioactive compounds through whole genome sequencing and comparative genomics.</title>
        <authorList>
            <person name="Vignolle G.A."/>
            <person name="Hochenegger N."/>
            <person name="Mach R.L."/>
            <person name="Mach-Aigner A.R."/>
            <person name="Javad Rahimi M."/>
            <person name="Salim K.A."/>
            <person name="Chan C.M."/>
            <person name="Lim L.B.L."/>
            <person name="Cai F."/>
            <person name="Druzhinina I.S."/>
            <person name="U'Ren J.M."/>
            <person name="Derntl C."/>
        </authorList>
    </citation>
    <scope>NUCLEOTIDE SEQUENCE</scope>
    <source>
        <strain evidence="1">TUCIM 5799</strain>
    </source>
</reference>